<dbReference type="PANTHER" id="PTHR13723">
    <property type="entry name" value="ADAMTS A DISINTEGRIN AND METALLOPROTEASE WITH THROMBOSPONDIN MOTIFS PROTEASE"/>
    <property type="match status" value="1"/>
</dbReference>
<comment type="subcellular location">
    <subcellularLocation>
        <location evidence="1">Secreted</location>
    </subcellularLocation>
</comment>
<sequence>MVGEWGACSVTCGAGLQQREVVCVSQLQNGSYISTLDLYCSGPKPPTTHTCETQHCHVLWETSEWTKCSSECGRGIRRRTVTCTDPQGRCDIASQRTGEEPCEDHTHCNEWKTGVWSKCSSTCGRGLQSRVVHYNVIKGHVMKKSTPTPSHSPDSWL</sequence>
<dbReference type="GO" id="GO:0006508">
    <property type="term" value="P:proteolysis"/>
    <property type="evidence" value="ECO:0007669"/>
    <property type="project" value="TreeGrafter"/>
</dbReference>
<dbReference type="PROSITE" id="PS50092">
    <property type="entry name" value="TSP1"/>
    <property type="match status" value="2"/>
</dbReference>
<dbReference type="Gene3D" id="2.20.100.10">
    <property type="entry name" value="Thrombospondin type-1 (TSP1) repeat"/>
    <property type="match status" value="3"/>
</dbReference>
<dbReference type="GO" id="GO:0005576">
    <property type="term" value="C:extracellular region"/>
    <property type="evidence" value="ECO:0007669"/>
    <property type="project" value="UniProtKB-SubCell"/>
</dbReference>
<reference evidence="3" key="1">
    <citation type="submission" date="2021-01" db="EMBL/GenBank/DDBJ databases">
        <authorList>
            <person name="Zahm M."/>
            <person name="Roques C."/>
            <person name="Cabau C."/>
            <person name="Klopp C."/>
            <person name="Donnadieu C."/>
            <person name="Jouanno E."/>
            <person name="Lampietro C."/>
            <person name="Louis A."/>
            <person name="Herpin A."/>
            <person name="Echchiki A."/>
            <person name="Berthelot C."/>
            <person name="Parey E."/>
            <person name="Roest-Crollius H."/>
            <person name="Braasch I."/>
            <person name="Postlethwait J."/>
            <person name="Bobe J."/>
            <person name="Montfort J."/>
            <person name="Bouchez O."/>
            <person name="Begum T."/>
            <person name="Mejri S."/>
            <person name="Adams A."/>
            <person name="Chen W.-J."/>
            <person name="Guiguen Y."/>
        </authorList>
    </citation>
    <scope>NUCLEOTIDE SEQUENCE</scope>
    <source>
        <strain evidence="3">YG-15Mar2019-1</strain>
        <tissue evidence="3">Brain</tissue>
    </source>
</reference>
<dbReference type="InterPro" id="IPR050439">
    <property type="entry name" value="ADAMTS_ADAMTS-like"/>
</dbReference>
<evidence type="ECO:0000313" key="3">
    <source>
        <dbReference type="EMBL" id="KAG7473908.1"/>
    </source>
</evidence>
<evidence type="ECO:0000256" key="2">
    <source>
        <dbReference type="ARBA" id="ARBA00022525"/>
    </source>
</evidence>
<dbReference type="PANTHER" id="PTHR13723:SF151">
    <property type="entry name" value="A DISINTEGRIN AND METALLOPROTEINASE WITH THROMBOSPONDIN MOTIFS 17"/>
    <property type="match status" value="1"/>
</dbReference>
<dbReference type="GO" id="GO:0030198">
    <property type="term" value="P:extracellular matrix organization"/>
    <property type="evidence" value="ECO:0007669"/>
    <property type="project" value="TreeGrafter"/>
</dbReference>
<evidence type="ECO:0000313" key="4">
    <source>
        <dbReference type="Proteomes" id="UP001046870"/>
    </source>
</evidence>
<dbReference type="AlphaFoldDB" id="A0A9D3Q2U8"/>
<dbReference type="Proteomes" id="UP001046870">
    <property type="component" value="Chromosome 7"/>
</dbReference>
<dbReference type="SUPFAM" id="SSF82895">
    <property type="entry name" value="TSP-1 type 1 repeat"/>
    <property type="match status" value="3"/>
</dbReference>
<comment type="caution">
    <text evidence="3">The sequence shown here is derived from an EMBL/GenBank/DDBJ whole genome shotgun (WGS) entry which is preliminary data.</text>
</comment>
<dbReference type="InterPro" id="IPR036383">
    <property type="entry name" value="TSP1_rpt_sf"/>
</dbReference>
<dbReference type="GO" id="GO:0031012">
    <property type="term" value="C:extracellular matrix"/>
    <property type="evidence" value="ECO:0007669"/>
    <property type="project" value="TreeGrafter"/>
</dbReference>
<organism evidence="3 4">
    <name type="scientific">Megalops atlanticus</name>
    <name type="common">Tarpon</name>
    <name type="synonym">Clupea gigantea</name>
    <dbReference type="NCBI Taxonomy" id="7932"/>
    <lineage>
        <taxon>Eukaryota</taxon>
        <taxon>Metazoa</taxon>
        <taxon>Chordata</taxon>
        <taxon>Craniata</taxon>
        <taxon>Vertebrata</taxon>
        <taxon>Euteleostomi</taxon>
        <taxon>Actinopterygii</taxon>
        <taxon>Neopterygii</taxon>
        <taxon>Teleostei</taxon>
        <taxon>Elopiformes</taxon>
        <taxon>Megalopidae</taxon>
        <taxon>Megalops</taxon>
    </lineage>
</organism>
<dbReference type="GO" id="GO:0004222">
    <property type="term" value="F:metalloendopeptidase activity"/>
    <property type="evidence" value="ECO:0007669"/>
    <property type="project" value="TreeGrafter"/>
</dbReference>
<dbReference type="InterPro" id="IPR000884">
    <property type="entry name" value="TSP1_rpt"/>
</dbReference>
<evidence type="ECO:0000256" key="1">
    <source>
        <dbReference type="ARBA" id="ARBA00004613"/>
    </source>
</evidence>
<keyword evidence="4" id="KW-1185">Reference proteome</keyword>
<dbReference type="OrthoDB" id="412680at2759"/>
<gene>
    <name evidence="3" type="ORF">MATL_G00100940</name>
</gene>
<accession>A0A9D3Q2U8</accession>
<dbReference type="EMBL" id="JAFDVH010000007">
    <property type="protein sequence ID" value="KAG7473908.1"/>
    <property type="molecule type" value="Genomic_DNA"/>
</dbReference>
<keyword evidence="2" id="KW-0964">Secreted</keyword>
<protein>
    <submittedName>
        <fullName evidence="3">Uncharacterized protein</fullName>
    </submittedName>
</protein>
<dbReference type="SMART" id="SM00209">
    <property type="entry name" value="TSP1"/>
    <property type="match status" value="3"/>
</dbReference>
<dbReference type="Pfam" id="PF19030">
    <property type="entry name" value="TSP1_ADAMTS"/>
    <property type="match status" value="3"/>
</dbReference>
<proteinExistence type="predicted"/>
<name>A0A9D3Q2U8_MEGAT</name>